<dbReference type="Proteomes" id="UP001500655">
    <property type="component" value="Unassembled WGS sequence"/>
</dbReference>
<gene>
    <name evidence="2" type="ORF">GCM10009681_34440</name>
</gene>
<dbReference type="Gene3D" id="3.30.559.10">
    <property type="entry name" value="Chloramphenicol acetyltransferase-like domain"/>
    <property type="match status" value="1"/>
</dbReference>
<evidence type="ECO:0000313" key="2">
    <source>
        <dbReference type="EMBL" id="GAA1760343.1"/>
    </source>
</evidence>
<keyword evidence="3" id="KW-1185">Reference proteome</keyword>
<sequence length="465" mass="51520">MADPILVPFEGNGSGEADLTWGQQHIWDWMTTSGKTLNMTATRALDEGATIDEFVDELRFFMSRFEAMRTRYRFDEHGWPRQVVHRTGEATLRLVDAPTGTDPAEVAAAVSASDQEKHFDHANEWPVRMTLVRQDGRLTHLVTTLGHALFDSIAAMVMFTDLLDRDPATGAAKEPISDMTPLELAAWQASPAAQRQSAAALRYWEQHLRAIPARRSAGPVHAVPPDEERYWRYVYESPAIGLALRRLARRLGAETTSILLTAYAMALAEVAAHHPVVLQVLVNNRFRSRLARTVSPVNQAGLFVLDLAGATFDEAVARTRQRTISVYKHAYYNQVDRDRLVARVARERGSEIELASFVNDRRTQTSVDVDSPPPSAADVRAALPASRLRLEPFDSFNKSLMLTINDAPDGVMMTFETDVAFLPLTQLEAVVHRVEALVVGAALEEDGASTERGDGGVQVAGREQR</sequence>
<organism evidence="2 3">
    <name type="scientific">Luedemannella helvata</name>
    <dbReference type="NCBI Taxonomy" id="349315"/>
    <lineage>
        <taxon>Bacteria</taxon>
        <taxon>Bacillati</taxon>
        <taxon>Actinomycetota</taxon>
        <taxon>Actinomycetes</taxon>
        <taxon>Micromonosporales</taxon>
        <taxon>Micromonosporaceae</taxon>
        <taxon>Luedemannella</taxon>
    </lineage>
</organism>
<dbReference type="InterPro" id="IPR001242">
    <property type="entry name" value="Condensation_dom"/>
</dbReference>
<dbReference type="InterPro" id="IPR023213">
    <property type="entry name" value="CAT-like_dom_sf"/>
</dbReference>
<feature type="domain" description="Condensation" evidence="1">
    <location>
        <begin position="28"/>
        <end position="333"/>
    </location>
</feature>
<comment type="caution">
    <text evidence="2">The sequence shown here is derived from an EMBL/GenBank/DDBJ whole genome shotgun (WGS) entry which is preliminary data.</text>
</comment>
<dbReference type="SUPFAM" id="SSF52777">
    <property type="entry name" value="CoA-dependent acyltransferases"/>
    <property type="match status" value="2"/>
</dbReference>
<dbReference type="Pfam" id="PF00668">
    <property type="entry name" value="Condensation"/>
    <property type="match status" value="1"/>
</dbReference>
<dbReference type="Gene3D" id="3.30.559.30">
    <property type="entry name" value="Nonribosomal peptide synthetase, condensation domain"/>
    <property type="match status" value="1"/>
</dbReference>
<reference evidence="3" key="1">
    <citation type="journal article" date="2019" name="Int. J. Syst. Evol. Microbiol.">
        <title>The Global Catalogue of Microorganisms (GCM) 10K type strain sequencing project: providing services to taxonomists for standard genome sequencing and annotation.</title>
        <authorList>
            <consortium name="The Broad Institute Genomics Platform"/>
            <consortium name="The Broad Institute Genome Sequencing Center for Infectious Disease"/>
            <person name="Wu L."/>
            <person name="Ma J."/>
        </authorList>
    </citation>
    <scope>NUCLEOTIDE SEQUENCE [LARGE SCALE GENOMIC DNA]</scope>
    <source>
        <strain evidence="3">JCM 13249</strain>
    </source>
</reference>
<name>A0ABN2KMR0_9ACTN</name>
<protein>
    <recommendedName>
        <fullName evidence="1">Condensation domain-containing protein</fullName>
    </recommendedName>
</protein>
<evidence type="ECO:0000259" key="1">
    <source>
        <dbReference type="Pfam" id="PF00668"/>
    </source>
</evidence>
<proteinExistence type="predicted"/>
<dbReference type="EMBL" id="BAAALS010000016">
    <property type="protein sequence ID" value="GAA1760343.1"/>
    <property type="molecule type" value="Genomic_DNA"/>
</dbReference>
<evidence type="ECO:0000313" key="3">
    <source>
        <dbReference type="Proteomes" id="UP001500655"/>
    </source>
</evidence>
<accession>A0ABN2KMR0</accession>